<dbReference type="SUPFAM" id="SSF47413">
    <property type="entry name" value="lambda repressor-like DNA-binding domains"/>
    <property type="match status" value="1"/>
</dbReference>
<dbReference type="PANTHER" id="PTHR33516">
    <property type="entry name" value="LEXA REPRESSOR"/>
    <property type="match status" value="1"/>
</dbReference>
<dbReference type="InterPro" id="IPR015927">
    <property type="entry name" value="Peptidase_S24_S26A/B/C"/>
</dbReference>
<dbReference type="Gene3D" id="2.10.109.10">
    <property type="entry name" value="Umud Fragment, subunit A"/>
    <property type="match status" value="1"/>
</dbReference>
<protein>
    <submittedName>
        <fullName evidence="2">XRE family transcriptional regulator</fullName>
    </submittedName>
</protein>
<evidence type="ECO:0000313" key="2">
    <source>
        <dbReference type="EMBL" id="TGE18864.1"/>
    </source>
</evidence>
<dbReference type="Proteomes" id="UP000297598">
    <property type="component" value="Unassembled WGS sequence"/>
</dbReference>
<reference evidence="2 3" key="1">
    <citation type="submission" date="2019-04" db="EMBL/GenBank/DDBJ databases">
        <title>Genomic characterization of Staphylococcus petrasii strains.</title>
        <authorList>
            <person name="Vrbovska V."/>
            <person name="Kovarovic V."/>
            <person name="Maslanova I."/>
            <person name="Indrakova A."/>
            <person name="Petras P."/>
            <person name="Sedo O."/>
            <person name="Svec P."/>
            <person name="Fisarova L."/>
            <person name="Sedlacek I."/>
            <person name="Doskar J."/>
            <person name="Pantucek R."/>
        </authorList>
    </citation>
    <scope>NUCLEOTIDE SEQUENCE [LARGE SCALE GENOMIC DNA]</scope>
    <source>
        <strain evidence="2 3">P5404</strain>
    </source>
</reference>
<organism evidence="2 3">
    <name type="scientific">Staphylococcus petrasii</name>
    <dbReference type="NCBI Taxonomy" id="1276936"/>
    <lineage>
        <taxon>Bacteria</taxon>
        <taxon>Bacillati</taxon>
        <taxon>Bacillota</taxon>
        <taxon>Bacilli</taxon>
        <taxon>Bacillales</taxon>
        <taxon>Staphylococcaceae</taxon>
        <taxon>Staphylococcus</taxon>
    </lineage>
</organism>
<dbReference type="InterPro" id="IPR001387">
    <property type="entry name" value="Cro/C1-type_HTH"/>
</dbReference>
<proteinExistence type="predicted"/>
<gene>
    <name evidence="2" type="ORF">BJR09_03195</name>
</gene>
<dbReference type="CDD" id="cd06529">
    <property type="entry name" value="S24_LexA-like"/>
    <property type="match status" value="1"/>
</dbReference>
<name>A0ABY2KXP4_9STAP</name>
<dbReference type="PROSITE" id="PS50943">
    <property type="entry name" value="HTH_CROC1"/>
    <property type="match status" value="1"/>
</dbReference>
<evidence type="ECO:0000259" key="1">
    <source>
        <dbReference type="PROSITE" id="PS50943"/>
    </source>
</evidence>
<dbReference type="Pfam" id="PF13443">
    <property type="entry name" value="HTH_26"/>
    <property type="match status" value="1"/>
</dbReference>
<dbReference type="InterPro" id="IPR010982">
    <property type="entry name" value="Lambda_DNA-bd_dom_sf"/>
</dbReference>
<accession>A0ABY2KXP4</accession>
<dbReference type="InterPro" id="IPR050077">
    <property type="entry name" value="LexA_repressor"/>
</dbReference>
<dbReference type="EMBL" id="SRLS01000003">
    <property type="protein sequence ID" value="TGE18864.1"/>
    <property type="molecule type" value="Genomic_DNA"/>
</dbReference>
<dbReference type="InterPro" id="IPR039418">
    <property type="entry name" value="LexA-like"/>
</dbReference>
<dbReference type="CDD" id="cd00093">
    <property type="entry name" value="HTH_XRE"/>
    <property type="match status" value="1"/>
</dbReference>
<sequence>MLGNKSIMSKNIIKFMKENNVDRRKLSKDLNIKYTTLSDWINAKTYPRIDKIEMLANYFNVNKSDLVEDKSTINSIDTLPVREIPIVSQISAGLPIYAEENILERTYIATKQLNSSKEIFGLRVSGDSMDKEFRDGDVVIVEKDSVVENGQIAVVQVNGYNATVKRVRYEKDRIILIPESNNPAHYPQVYSQDDEVKIIGKVVSSQKFY</sequence>
<dbReference type="PANTHER" id="PTHR33516:SF2">
    <property type="entry name" value="LEXA REPRESSOR-RELATED"/>
    <property type="match status" value="1"/>
</dbReference>
<comment type="caution">
    <text evidence="2">The sequence shown here is derived from an EMBL/GenBank/DDBJ whole genome shotgun (WGS) entry which is preliminary data.</text>
</comment>
<evidence type="ECO:0000313" key="3">
    <source>
        <dbReference type="Proteomes" id="UP000297598"/>
    </source>
</evidence>
<dbReference type="Pfam" id="PF00717">
    <property type="entry name" value="Peptidase_S24"/>
    <property type="match status" value="1"/>
</dbReference>
<dbReference type="Gene3D" id="1.10.260.40">
    <property type="entry name" value="lambda repressor-like DNA-binding domains"/>
    <property type="match status" value="1"/>
</dbReference>
<feature type="domain" description="HTH cro/C1-type" evidence="1">
    <location>
        <begin position="12"/>
        <end position="66"/>
    </location>
</feature>
<keyword evidence="3" id="KW-1185">Reference proteome</keyword>
<dbReference type="SUPFAM" id="SSF51306">
    <property type="entry name" value="LexA/Signal peptidase"/>
    <property type="match status" value="1"/>
</dbReference>
<dbReference type="SMART" id="SM00530">
    <property type="entry name" value="HTH_XRE"/>
    <property type="match status" value="1"/>
</dbReference>
<dbReference type="RefSeq" id="WP_135377620.1">
    <property type="nucleotide sequence ID" value="NZ_SRLS01000003.1"/>
</dbReference>
<dbReference type="InterPro" id="IPR036286">
    <property type="entry name" value="LexA/Signal_pep-like_sf"/>
</dbReference>